<dbReference type="SMART" id="SM01043">
    <property type="entry name" value="BTAD"/>
    <property type="match status" value="1"/>
</dbReference>
<dbReference type="InterPro" id="IPR005158">
    <property type="entry name" value="BTAD"/>
</dbReference>
<dbReference type="PANTHER" id="PTHR35807">
    <property type="entry name" value="TRANSCRIPTIONAL REGULATOR REDD-RELATED"/>
    <property type="match status" value="1"/>
</dbReference>
<dbReference type="EMBL" id="BMNB01000060">
    <property type="protein sequence ID" value="GGM67679.1"/>
    <property type="molecule type" value="Genomic_DNA"/>
</dbReference>
<sequence>MWFRMLGSLEMHGPSGEFPIVAQRRQIILMMTLLEANRSVGMDRLMEAVWDDAPPATAKAQVQICISMLRRMLSEAGLPPDIISTTNNGYMVRVPADQLDSLAFADLIRRAYQAVAEHRLSEADEMFHAATGLWRGHGLTTGNSRILRSANVRLVHELVGAVEQWADVRLRLGTHHSLVGYLSELVSHHPLREGLRARLMRVLYQSGQQAEALKVYRNGRRLLVDELGIEPGEELQLLERAILNGAPDTAPQPVATPAVGPMVQVTPRLLPTDIQDFTGHAEPIHQLRQHLLSRDGSPNSVPVVVLCGKAGVGKTTLATHIGHLLADEFPDGQLFVQLNSLSVQPVTVAQALERFLRALGVAGSAIPERLEERAELYRQLLAHRRVLVVLDDAVDEEQLRWLIPGSAGCAVMVTSRFRLTGQPGVTIVNVPVFDQEQAMQLLTKVVGSDRAYAELSECLRLVELCGGLPIGLRIVGARLASRPHWSIGQFVERITDESQRLHELVYRGLGVRATLALTYQVLSETAQRLFRRLALLEVHDFPGWLAVPLLDTSVHEAEEALDELIDAQFLDVERLDRSGRLRFRLHSLIRTYARERLGHDESPGDRSAALARLLGAWLFFTEQAHRKEYGGDHTLLHGKAQRWAVPDNVIERELIDPIQWYESERHGIVGAVCQAARAGLDELCWDLALTSVTLFEAQSFFDDWRVTHEMALVECRRTGNRRGEAAMLHSLGALRLYEQRFAEASLLLRPAQHIFAEIGDRHGQALVLRNLAFLDRAQGRIGDAARRCEQALPLLRAAGDAVGEAHVLGSIAQIELERGDFDAAEPHLTRALELVEVTGSRRIRCQLLCRLGDLQLARGNETDAEETFRSVVKMVQEYGDKVGEMYARYGLGVALARQQCTDEAEAELAKVQDQASYLPHRMLGGQIRMVRGRIQLDHGQADLALQLFSQAQQIFAELEMDTWRVRALLAVGDAYRSRGQGEAASIAWREAMALAGKLDSKIIRPVTAELRARTH</sequence>
<dbReference type="SMART" id="SM00028">
    <property type="entry name" value="TPR"/>
    <property type="match status" value="6"/>
</dbReference>
<dbReference type="Gene3D" id="1.10.10.10">
    <property type="entry name" value="Winged helix-like DNA-binding domain superfamily/Winged helix DNA-binding domain"/>
    <property type="match status" value="1"/>
</dbReference>
<name>A0A917UB55_9ACTN</name>
<comment type="caution">
    <text evidence="4">The sequence shown here is derived from an EMBL/GenBank/DDBJ whole genome shotgun (WGS) entry which is preliminary data.</text>
</comment>
<reference evidence="4" key="1">
    <citation type="journal article" date="2014" name="Int. J. Syst. Evol. Microbiol.">
        <title>Complete genome sequence of Corynebacterium casei LMG S-19264T (=DSM 44701T), isolated from a smear-ripened cheese.</title>
        <authorList>
            <consortium name="US DOE Joint Genome Institute (JGI-PGF)"/>
            <person name="Walter F."/>
            <person name="Albersmeier A."/>
            <person name="Kalinowski J."/>
            <person name="Ruckert C."/>
        </authorList>
    </citation>
    <scope>NUCLEOTIDE SEQUENCE</scope>
    <source>
        <strain evidence="4">CGMCC 4.7312</strain>
    </source>
</reference>
<dbReference type="GO" id="GO:0003677">
    <property type="term" value="F:DNA binding"/>
    <property type="evidence" value="ECO:0007669"/>
    <property type="project" value="InterPro"/>
</dbReference>
<dbReference type="InterPro" id="IPR036388">
    <property type="entry name" value="WH-like_DNA-bd_sf"/>
</dbReference>
<dbReference type="InterPro" id="IPR041617">
    <property type="entry name" value="TPR_MalT"/>
</dbReference>
<dbReference type="Proteomes" id="UP000608890">
    <property type="component" value="Unassembled WGS sequence"/>
</dbReference>
<keyword evidence="5" id="KW-1185">Reference proteome</keyword>
<evidence type="ECO:0000313" key="4">
    <source>
        <dbReference type="EMBL" id="GGM67679.1"/>
    </source>
</evidence>
<feature type="domain" description="Bacterial transcriptional activator" evidence="3">
    <location>
        <begin position="99"/>
        <end position="243"/>
    </location>
</feature>
<proteinExistence type="predicted"/>
<dbReference type="GO" id="GO:0006355">
    <property type="term" value="P:regulation of DNA-templated transcription"/>
    <property type="evidence" value="ECO:0007669"/>
    <property type="project" value="InterPro"/>
</dbReference>
<accession>A0A917UB55</accession>
<dbReference type="AlphaFoldDB" id="A0A917UB55"/>
<gene>
    <name evidence="4" type="ORF">GCM10011608_61120</name>
</gene>
<evidence type="ECO:0000259" key="3">
    <source>
        <dbReference type="SMART" id="SM01043"/>
    </source>
</evidence>
<evidence type="ECO:0000313" key="5">
    <source>
        <dbReference type="Proteomes" id="UP000608890"/>
    </source>
</evidence>
<dbReference type="Gene3D" id="3.40.50.300">
    <property type="entry name" value="P-loop containing nucleotide triphosphate hydrolases"/>
    <property type="match status" value="1"/>
</dbReference>
<dbReference type="InterPro" id="IPR011990">
    <property type="entry name" value="TPR-like_helical_dom_sf"/>
</dbReference>
<dbReference type="InterPro" id="IPR027417">
    <property type="entry name" value="P-loop_NTPase"/>
</dbReference>
<evidence type="ECO:0000256" key="1">
    <source>
        <dbReference type="ARBA" id="ARBA00023015"/>
    </source>
</evidence>
<dbReference type="InterPro" id="IPR019734">
    <property type="entry name" value="TPR_rpt"/>
</dbReference>
<dbReference type="InterPro" id="IPR016032">
    <property type="entry name" value="Sig_transdc_resp-reg_C-effctor"/>
</dbReference>
<dbReference type="Pfam" id="PF03704">
    <property type="entry name" value="BTAD"/>
    <property type="match status" value="1"/>
</dbReference>
<keyword evidence="1" id="KW-0805">Transcription regulation</keyword>
<organism evidence="4 5">
    <name type="scientific">Micromonospora sonchi</name>
    <dbReference type="NCBI Taxonomy" id="1763543"/>
    <lineage>
        <taxon>Bacteria</taxon>
        <taxon>Bacillati</taxon>
        <taxon>Actinomycetota</taxon>
        <taxon>Actinomycetes</taxon>
        <taxon>Micromonosporales</taxon>
        <taxon>Micromonosporaceae</taxon>
        <taxon>Micromonospora</taxon>
    </lineage>
</organism>
<dbReference type="Pfam" id="PF17874">
    <property type="entry name" value="TPR_MalT"/>
    <property type="match status" value="1"/>
</dbReference>
<dbReference type="SUPFAM" id="SSF52540">
    <property type="entry name" value="P-loop containing nucleoside triphosphate hydrolases"/>
    <property type="match status" value="1"/>
</dbReference>
<dbReference type="Gene3D" id="1.25.40.10">
    <property type="entry name" value="Tetratricopeptide repeat domain"/>
    <property type="match status" value="3"/>
</dbReference>
<dbReference type="InterPro" id="IPR002182">
    <property type="entry name" value="NB-ARC"/>
</dbReference>
<reference evidence="4" key="2">
    <citation type="submission" date="2020-09" db="EMBL/GenBank/DDBJ databases">
        <authorList>
            <person name="Sun Q."/>
            <person name="Zhou Y."/>
        </authorList>
    </citation>
    <scope>NUCLEOTIDE SEQUENCE</scope>
    <source>
        <strain evidence="4">CGMCC 4.7312</strain>
    </source>
</reference>
<dbReference type="Pfam" id="PF00931">
    <property type="entry name" value="NB-ARC"/>
    <property type="match status" value="1"/>
</dbReference>
<dbReference type="PRINTS" id="PR00364">
    <property type="entry name" value="DISEASERSIST"/>
</dbReference>
<dbReference type="SUPFAM" id="SSF46894">
    <property type="entry name" value="C-terminal effector domain of the bipartite response regulators"/>
    <property type="match status" value="1"/>
</dbReference>
<dbReference type="GO" id="GO:0043531">
    <property type="term" value="F:ADP binding"/>
    <property type="evidence" value="ECO:0007669"/>
    <property type="project" value="InterPro"/>
</dbReference>
<dbReference type="SUPFAM" id="SSF48452">
    <property type="entry name" value="TPR-like"/>
    <property type="match status" value="3"/>
</dbReference>
<protein>
    <submittedName>
        <fullName evidence="4">SARP family transcriptional regulator</fullName>
    </submittedName>
</protein>
<dbReference type="InterPro" id="IPR051677">
    <property type="entry name" value="AfsR-DnrI-RedD_regulator"/>
</dbReference>
<dbReference type="CDD" id="cd15831">
    <property type="entry name" value="BTAD"/>
    <property type="match status" value="1"/>
</dbReference>
<keyword evidence="2" id="KW-0804">Transcription</keyword>
<evidence type="ECO:0000256" key="2">
    <source>
        <dbReference type="ARBA" id="ARBA00023163"/>
    </source>
</evidence>
<dbReference type="PANTHER" id="PTHR35807:SF1">
    <property type="entry name" value="TRANSCRIPTIONAL REGULATOR REDD"/>
    <property type="match status" value="1"/>
</dbReference>